<evidence type="ECO:0000313" key="1">
    <source>
        <dbReference type="EMBL" id="TET44788.1"/>
    </source>
</evidence>
<dbReference type="AlphaFoldDB" id="A0A523UQH7"/>
<reference evidence="1 2" key="1">
    <citation type="submission" date="2019-03" db="EMBL/GenBank/DDBJ databases">
        <title>Metabolic potential of uncultured bacteria and archaea associated with petroleum seepage in deep-sea sediments.</title>
        <authorList>
            <person name="Dong X."/>
            <person name="Hubert C."/>
        </authorList>
    </citation>
    <scope>NUCLEOTIDE SEQUENCE [LARGE SCALE GENOMIC DNA]</scope>
    <source>
        <strain evidence="1">E29_bin78</strain>
    </source>
</reference>
<dbReference type="EMBL" id="SOJK01000197">
    <property type="protein sequence ID" value="TET44788.1"/>
    <property type="molecule type" value="Genomic_DNA"/>
</dbReference>
<proteinExistence type="predicted"/>
<accession>A0A523UQH7</accession>
<sequence>MIGAAVGCAFGVRVPEGLLKAKKEKKGLVASLLADIAEKLGVQENGWGQNLSLREQVERFASAAGISDHYVFGEIYPAAVASAKAARPVVEEDPLKGRLALPLGTRIEIRTMGIPGSRLQVEELPLLRLRSPWLDFEKLGSRIWEYDITGKLQSTTVSCVFALEEFQGDILPSTEGIRYRRLEVHPETAESGGQIVGRILLSTVPGVGLGGIRGVYLSSPANEGMLFKGALNELMVIVLAEETVKIEGPSGPLRLGNILELQVKIRGLEKNWMEGPLQEDSWLDIVSRIFEGAFLEGAGIGNISIAYDWERRETIIRCRPTERGAVNLILQTFSGPLVLPDVATILASSECGY</sequence>
<organism evidence="1 2">
    <name type="scientific">Aerophobetes bacterium</name>
    <dbReference type="NCBI Taxonomy" id="2030807"/>
    <lineage>
        <taxon>Bacteria</taxon>
        <taxon>Candidatus Aerophobota</taxon>
    </lineage>
</organism>
<protein>
    <submittedName>
        <fullName evidence="1">Uncharacterized protein</fullName>
    </submittedName>
</protein>
<name>A0A523UQH7_UNCAE</name>
<evidence type="ECO:0000313" key="2">
    <source>
        <dbReference type="Proteomes" id="UP000320679"/>
    </source>
</evidence>
<comment type="caution">
    <text evidence="1">The sequence shown here is derived from an EMBL/GenBank/DDBJ whole genome shotgun (WGS) entry which is preliminary data.</text>
</comment>
<dbReference type="Proteomes" id="UP000320679">
    <property type="component" value="Unassembled WGS sequence"/>
</dbReference>
<gene>
    <name evidence="1" type="ORF">E3J59_04675</name>
</gene>